<accession>A0A8S0QVB9</accession>
<dbReference type="Proteomes" id="UP000594638">
    <property type="component" value="Unassembled WGS sequence"/>
</dbReference>
<gene>
    <name evidence="1" type="ORF">OLEA9_A062370</name>
</gene>
<protein>
    <submittedName>
        <fullName evidence="1">Uncharacterized protein</fullName>
    </submittedName>
</protein>
<reference evidence="1 2" key="1">
    <citation type="submission" date="2019-12" db="EMBL/GenBank/DDBJ databases">
        <authorList>
            <person name="Alioto T."/>
            <person name="Alioto T."/>
            <person name="Gomez Garrido J."/>
        </authorList>
    </citation>
    <scope>NUCLEOTIDE SEQUENCE [LARGE SCALE GENOMIC DNA]</scope>
</reference>
<name>A0A8S0QVB9_OLEEU</name>
<evidence type="ECO:0000313" key="2">
    <source>
        <dbReference type="Proteomes" id="UP000594638"/>
    </source>
</evidence>
<dbReference type="Gramene" id="OE9A062370T1">
    <property type="protein sequence ID" value="OE9A062370C1"/>
    <property type="gene ID" value="OE9A062370"/>
</dbReference>
<dbReference type="AlphaFoldDB" id="A0A8S0QVB9"/>
<feature type="non-terminal residue" evidence="1">
    <location>
        <position position="56"/>
    </location>
</feature>
<organism evidence="1 2">
    <name type="scientific">Olea europaea subsp. europaea</name>
    <dbReference type="NCBI Taxonomy" id="158383"/>
    <lineage>
        <taxon>Eukaryota</taxon>
        <taxon>Viridiplantae</taxon>
        <taxon>Streptophyta</taxon>
        <taxon>Embryophyta</taxon>
        <taxon>Tracheophyta</taxon>
        <taxon>Spermatophyta</taxon>
        <taxon>Magnoliopsida</taxon>
        <taxon>eudicotyledons</taxon>
        <taxon>Gunneridae</taxon>
        <taxon>Pentapetalae</taxon>
        <taxon>asterids</taxon>
        <taxon>lamiids</taxon>
        <taxon>Lamiales</taxon>
        <taxon>Oleaceae</taxon>
        <taxon>Oleeae</taxon>
        <taxon>Olea</taxon>
    </lineage>
</organism>
<sequence length="56" mass="6196">KLFRSRPAKQQGGSSLLSEPLKLLSEEALAAAADEIFITDSAILYLQNYMPKGREE</sequence>
<comment type="caution">
    <text evidence="1">The sequence shown here is derived from an EMBL/GenBank/DDBJ whole genome shotgun (WGS) entry which is preliminary data.</text>
</comment>
<proteinExistence type="predicted"/>
<evidence type="ECO:0000313" key="1">
    <source>
        <dbReference type="EMBL" id="CAA2970261.1"/>
    </source>
</evidence>
<feature type="non-terminal residue" evidence="1">
    <location>
        <position position="1"/>
    </location>
</feature>
<keyword evidence="2" id="KW-1185">Reference proteome</keyword>
<dbReference type="EMBL" id="CACTIH010001966">
    <property type="protein sequence ID" value="CAA2970261.1"/>
    <property type="molecule type" value="Genomic_DNA"/>
</dbReference>